<reference evidence="3 4" key="1">
    <citation type="submission" date="2013-04" db="EMBL/GenBank/DDBJ databases">
        <authorList>
            <person name="McClelland M."/>
            <person name="Porwollik S."/>
            <person name="Desai P."/>
            <person name="Cheng P."/>
            <person name="Wollam A."/>
            <person name="Pepin K."/>
            <person name="Palsikar V.B."/>
            <person name="Fulton L."/>
            <person name="Fulton R."/>
            <person name="Delehaunty K."/>
            <person name="Fronick C."/>
            <person name="Godfrey J."/>
            <person name="Waligorski J."/>
            <person name="Appelbaum E."/>
            <person name="Tomlinson C."/>
            <person name="Warren W."/>
            <person name="Sodergren E."/>
            <person name="Weinstock G."/>
            <person name="Wilson R.K."/>
        </authorList>
    </citation>
    <scope>NUCLEOTIDE SEQUENCE [LARGE SCALE GENOMIC DNA]</scope>
    <source>
        <strain evidence="3 4">2009K0958</strain>
    </source>
</reference>
<evidence type="ECO:0000313" key="4">
    <source>
        <dbReference type="Proteomes" id="UP000014535"/>
    </source>
</evidence>
<sequence length="257" mass="29384">MELSMKNKKYINSLLAACVLFSCFNGQAAELKRVYGKLSFGYGDWNKGFVNVDRGEVWKAVADFGAVFDRGEFASFYEMNVLNHPVEGRNHVTQFLGHYRVVEGSNFTAMMKLYMSMENKFGDELNMMYGVGYLGLTSPSGFIKPYFAVHNLSNDYTSKKYGQATGFNGYVLGWVAAYNFDMFNEKFVISNWNEVEMDRNDAYAEQQGGTTGLNGAVTFTWKFMPRWTASVSYRYFNNKLGYDGYGDRMNYLIGFEF</sequence>
<dbReference type="InterPro" id="IPR018013">
    <property type="entry name" value="Channel_Tsx-like"/>
</dbReference>
<comment type="caution">
    <text evidence="3">The sequence shown here is derived from an EMBL/GenBank/DDBJ whole genome shotgun (WGS) entry which is preliminary data.</text>
</comment>
<proteinExistence type="inferred from homology"/>
<keyword evidence="2" id="KW-0732">Signal</keyword>
<dbReference type="PROSITE" id="PS51257">
    <property type="entry name" value="PROKAR_LIPOPROTEIN"/>
    <property type="match status" value="1"/>
</dbReference>
<comment type="similarity">
    <text evidence="1">Belongs to the nucleoside-specific channel-forming outer membrane porin (Tsx) (TC 1.B.10) family.</text>
</comment>
<evidence type="ECO:0000256" key="1">
    <source>
        <dbReference type="ARBA" id="ARBA00008728"/>
    </source>
</evidence>
<evidence type="ECO:0000256" key="2">
    <source>
        <dbReference type="SAM" id="SignalP"/>
    </source>
</evidence>
<gene>
    <name evidence="3" type="ORF">A673_03647</name>
</gene>
<name>A0A656IGB2_SALE2</name>
<dbReference type="Pfam" id="PF03502">
    <property type="entry name" value="Channel_Tsx"/>
    <property type="match status" value="1"/>
</dbReference>
<dbReference type="SUPFAM" id="SSF111364">
    <property type="entry name" value="Tsx-like channel"/>
    <property type="match status" value="1"/>
</dbReference>
<protein>
    <recommendedName>
        <fullName evidence="5">Outer membrane/exported protein</fullName>
    </recommendedName>
</protein>
<organism evidence="3 4">
    <name type="scientific">Salmonella enteritidis (strain 2009K0958)</name>
    <dbReference type="NCBI Taxonomy" id="1192586"/>
    <lineage>
        <taxon>Bacteria</taxon>
        <taxon>Pseudomonadati</taxon>
        <taxon>Pseudomonadota</taxon>
        <taxon>Gammaproteobacteria</taxon>
        <taxon>Enterobacterales</taxon>
        <taxon>Enterobacteriaceae</taxon>
        <taxon>Salmonella</taxon>
    </lineage>
</organism>
<feature type="signal peptide" evidence="2">
    <location>
        <begin position="1"/>
        <end position="28"/>
    </location>
</feature>
<feature type="chain" id="PRO_5024958943" description="Outer membrane/exported protein" evidence="2">
    <location>
        <begin position="29"/>
        <end position="257"/>
    </location>
</feature>
<dbReference type="Proteomes" id="UP000014535">
    <property type="component" value="Unassembled WGS sequence"/>
</dbReference>
<accession>A0A656IGB2</accession>
<dbReference type="InterPro" id="IPR036777">
    <property type="entry name" value="Channel_Tsx-like_sf"/>
</dbReference>
<evidence type="ECO:0008006" key="5">
    <source>
        <dbReference type="Google" id="ProtNLM"/>
    </source>
</evidence>
<evidence type="ECO:0000313" key="3">
    <source>
        <dbReference type="EMBL" id="EPI66425.1"/>
    </source>
</evidence>
<dbReference type="EMBL" id="ATFT01000078">
    <property type="protein sequence ID" value="EPI66425.1"/>
    <property type="molecule type" value="Genomic_DNA"/>
</dbReference>
<dbReference type="AlphaFoldDB" id="A0A656IGB2"/>
<dbReference type="GO" id="GO:0009279">
    <property type="term" value="C:cell outer membrane"/>
    <property type="evidence" value="ECO:0007669"/>
    <property type="project" value="InterPro"/>
</dbReference>